<keyword evidence="4" id="KW-1185">Reference proteome</keyword>
<dbReference type="InterPro" id="IPR036761">
    <property type="entry name" value="TTHA0802/YceI-like_sf"/>
</dbReference>
<dbReference type="PANTHER" id="PTHR34406">
    <property type="entry name" value="PROTEIN YCEI"/>
    <property type="match status" value="1"/>
</dbReference>
<dbReference type="SMART" id="SM00867">
    <property type="entry name" value="YceI"/>
    <property type="match status" value="1"/>
</dbReference>
<evidence type="ECO:0000313" key="3">
    <source>
        <dbReference type="EMBL" id="ORV05082.1"/>
    </source>
</evidence>
<evidence type="ECO:0000259" key="2">
    <source>
        <dbReference type="SMART" id="SM00867"/>
    </source>
</evidence>
<dbReference type="RefSeq" id="WP_234810500.1">
    <property type="nucleotide sequence ID" value="NZ_AP022603.1"/>
</dbReference>
<comment type="similarity">
    <text evidence="1">Belongs to the UPF0312 family.</text>
</comment>
<dbReference type="SUPFAM" id="SSF101874">
    <property type="entry name" value="YceI-like"/>
    <property type="match status" value="1"/>
</dbReference>
<dbReference type="STRING" id="1793.AWC04_07315"/>
<reference evidence="3 4" key="1">
    <citation type="submission" date="2016-01" db="EMBL/GenBank/DDBJ databases">
        <title>The new phylogeny of the genus Mycobacterium.</title>
        <authorList>
            <person name="Tarcisio F."/>
            <person name="Conor M."/>
            <person name="Antonella G."/>
            <person name="Elisabetta G."/>
            <person name="Giulia F.S."/>
            <person name="Sara T."/>
            <person name="Anna F."/>
            <person name="Clotilde B."/>
            <person name="Roberto B."/>
            <person name="Veronica D.S."/>
            <person name="Fabio R."/>
            <person name="Monica P."/>
            <person name="Olivier J."/>
            <person name="Enrico T."/>
            <person name="Nicola S."/>
        </authorList>
    </citation>
    <scope>NUCLEOTIDE SEQUENCE [LARGE SCALE GENOMIC DNA]</scope>
    <source>
        <strain evidence="3 4">DSM 44179</strain>
    </source>
</reference>
<feature type="domain" description="Lipid/polyisoprenoid-binding YceI-like" evidence="2">
    <location>
        <begin position="10"/>
        <end position="183"/>
    </location>
</feature>
<dbReference type="PANTHER" id="PTHR34406:SF1">
    <property type="entry name" value="PROTEIN YCEI"/>
    <property type="match status" value="1"/>
</dbReference>
<protein>
    <recommendedName>
        <fullName evidence="2">Lipid/polyisoprenoid-binding YceI-like domain-containing protein</fullName>
    </recommendedName>
</protein>
<proteinExistence type="inferred from homology"/>
<name>A0A1X1RG23_MYCFA</name>
<dbReference type="Pfam" id="PF04264">
    <property type="entry name" value="YceI"/>
    <property type="match status" value="1"/>
</dbReference>
<dbReference type="EMBL" id="LQOJ01000027">
    <property type="protein sequence ID" value="ORV05082.1"/>
    <property type="molecule type" value="Genomic_DNA"/>
</dbReference>
<dbReference type="Gene3D" id="2.40.128.110">
    <property type="entry name" value="Lipid/polyisoprenoid-binding, YceI-like"/>
    <property type="match status" value="1"/>
</dbReference>
<sequence>MSSESASSKTWTFGPADGDLTLHTGVTGRASKMGHRLTLGMTEWQLAVDWSDDVPTGVTLSTELASLQVRKGEGGLTPLSGPEKAVVKSNALKVFDAKKFPRAEFRSTDVTVTDDGFRLAGTLSLHGTEHPVTVEVATAGEAGAQRLTGRAEVRHSDFGLKPFSMAMGSLKVADPVAVECTVTRGRND</sequence>
<dbReference type="Proteomes" id="UP000193484">
    <property type="component" value="Unassembled WGS sequence"/>
</dbReference>
<dbReference type="AlphaFoldDB" id="A0A1X1RG23"/>
<evidence type="ECO:0000313" key="4">
    <source>
        <dbReference type="Proteomes" id="UP000193484"/>
    </source>
</evidence>
<dbReference type="InterPro" id="IPR007372">
    <property type="entry name" value="Lipid/polyisoprenoid-bd_YceI"/>
</dbReference>
<comment type="caution">
    <text evidence="3">The sequence shown here is derived from an EMBL/GenBank/DDBJ whole genome shotgun (WGS) entry which is preliminary data.</text>
</comment>
<gene>
    <name evidence="3" type="ORF">AWC04_07315</name>
</gene>
<accession>A0A1X1RG23</accession>
<evidence type="ECO:0000256" key="1">
    <source>
        <dbReference type="ARBA" id="ARBA00008812"/>
    </source>
</evidence>
<organism evidence="3 4">
    <name type="scientific">Mycolicibacterium fallax</name>
    <name type="common">Mycobacterium fallax</name>
    <dbReference type="NCBI Taxonomy" id="1793"/>
    <lineage>
        <taxon>Bacteria</taxon>
        <taxon>Bacillati</taxon>
        <taxon>Actinomycetota</taxon>
        <taxon>Actinomycetes</taxon>
        <taxon>Mycobacteriales</taxon>
        <taxon>Mycobacteriaceae</taxon>
        <taxon>Mycolicibacterium</taxon>
    </lineage>
</organism>